<dbReference type="EMBL" id="CP006577">
    <property type="protein sequence ID" value="AIG98893.1"/>
    <property type="molecule type" value="Genomic_DNA"/>
</dbReference>
<dbReference type="InterPro" id="IPR011006">
    <property type="entry name" value="CheY-like_superfamily"/>
</dbReference>
<dbReference type="Proteomes" id="UP000028501">
    <property type="component" value="Chromosome"/>
</dbReference>
<reference evidence="3 4" key="1">
    <citation type="submission" date="2013-07" db="EMBL/GenBank/DDBJ databases">
        <title>Genome of Archaeoglobus fulgidus.</title>
        <authorList>
            <person name="Fiebig A."/>
            <person name="Birkeland N.-K."/>
        </authorList>
    </citation>
    <scope>NUCLEOTIDE SEQUENCE [LARGE SCALE GENOMIC DNA]</scope>
    <source>
        <strain evidence="3 4">DSM 8774</strain>
    </source>
</reference>
<organism evidence="3 4">
    <name type="scientific">Archaeoglobus fulgidus DSM 8774</name>
    <dbReference type="NCBI Taxonomy" id="1344584"/>
    <lineage>
        <taxon>Archaea</taxon>
        <taxon>Methanobacteriati</taxon>
        <taxon>Methanobacteriota</taxon>
        <taxon>Archaeoglobi</taxon>
        <taxon>Archaeoglobales</taxon>
        <taxon>Archaeoglobaceae</taxon>
        <taxon>Archaeoglobus</taxon>
    </lineage>
</organism>
<dbReference type="RefSeq" id="WP_010879391.1">
    <property type="nucleotide sequence ID" value="NZ_CP006577.1"/>
</dbReference>
<dbReference type="InterPro" id="IPR001789">
    <property type="entry name" value="Sig_transdc_resp-reg_receiver"/>
</dbReference>
<accession>A0A075WMW2</accession>
<dbReference type="PROSITE" id="PS50110">
    <property type="entry name" value="RESPONSE_REGULATORY"/>
    <property type="match status" value="1"/>
</dbReference>
<proteinExistence type="predicted"/>
<feature type="modified residue" description="4-aspartylphosphate" evidence="1">
    <location>
        <position position="50"/>
    </location>
</feature>
<dbReference type="PANTHER" id="PTHR43228:SF1">
    <property type="entry name" value="TWO-COMPONENT RESPONSE REGULATOR ARR22"/>
    <property type="match status" value="1"/>
</dbReference>
<evidence type="ECO:0000313" key="4">
    <source>
        <dbReference type="Proteomes" id="UP000028501"/>
    </source>
</evidence>
<dbReference type="GO" id="GO:0000160">
    <property type="term" value="P:phosphorelay signal transduction system"/>
    <property type="evidence" value="ECO:0007669"/>
    <property type="project" value="InterPro"/>
</dbReference>
<dbReference type="SMART" id="SM00448">
    <property type="entry name" value="REC"/>
    <property type="match status" value="1"/>
</dbReference>
<dbReference type="Gene3D" id="3.40.50.2300">
    <property type="match status" value="1"/>
</dbReference>
<feature type="domain" description="Response regulatory" evidence="2">
    <location>
        <begin position="3"/>
        <end position="114"/>
    </location>
</feature>
<dbReference type="InterPro" id="IPR052048">
    <property type="entry name" value="ST_Response_Regulator"/>
</dbReference>
<evidence type="ECO:0000313" key="3">
    <source>
        <dbReference type="EMBL" id="AIG98893.1"/>
    </source>
</evidence>
<protein>
    <submittedName>
        <fullName evidence="3">Response regulator</fullName>
    </submittedName>
</protein>
<gene>
    <name evidence="3" type="ORF">AFULGI_00021570</name>
</gene>
<evidence type="ECO:0000259" key="2">
    <source>
        <dbReference type="PROSITE" id="PS50110"/>
    </source>
</evidence>
<dbReference type="KEGG" id="afg:AFULGI_00021570"/>
<evidence type="ECO:0000256" key="1">
    <source>
        <dbReference type="PROSITE-ProRule" id="PRU00169"/>
    </source>
</evidence>
<sequence>MIKVMVVDDEIAMREILKIMLKDYKVIEASNGREAVELYREERPDIVLMDVMMPLMNGIEATSEIKKIDPDAKIVAITAYASSKGEKVIEAGADYILKKPFTRKEVVELIKRILNSS</sequence>
<dbReference type="SUPFAM" id="SSF52172">
    <property type="entry name" value="CheY-like"/>
    <property type="match status" value="1"/>
</dbReference>
<dbReference type="PANTHER" id="PTHR43228">
    <property type="entry name" value="TWO-COMPONENT RESPONSE REGULATOR"/>
    <property type="match status" value="1"/>
</dbReference>
<dbReference type="AlphaFoldDB" id="A0A075WMW2"/>
<dbReference type="GeneID" id="24795642"/>
<name>A0A075WMW2_ARCFL</name>
<dbReference type="Pfam" id="PF00072">
    <property type="entry name" value="Response_reg"/>
    <property type="match status" value="1"/>
</dbReference>
<keyword evidence="1" id="KW-0597">Phosphoprotein</keyword>
<dbReference type="HOGENOM" id="CLU_000445_69_15_2"/>